<evidence type="ECO:0000259" key="3">
    <source>
        <dbReference type="Pfam" id="PF00501"/>
    </source>
</evidence>
<dbReference type="GO" id="GO:0006631">
    <property type="term" value="P:fatty acid metabolic process"/>
    <property type="evidence" value="ECO:0007669"/>
    <property type="project" value="TreeGrafter"/>
</dbReference>
<evidence type="ECO:0000313" key="4">
    <source>
        <dbReference type="EMBL" id="EQD74508.1"/>
    </source>
</evidence>
<protein>
    <submittedName>
        <fullName evidence="4">Acyl-CoA synthetase</fullName>
    </submittedName>
</protein>
<organism evidence="4">
    <name type="scientific">mine drainage metagenome</name>
    <dbReference type="NCBI Taxonomy" id="410659"/>
    <lineage>
        <taxon>unclassified sequences</taxon>
        <taxon>metagenomes</taxon>
        <taxon>ecological metagenomes</taxon>
    </lineage>
</organism>
<evidence type="ECO:0000256" key="2">
    <source>
        <dbReference type="ARBA" id="ARBA00022598"/>
    </source>
</evidence>
<dbReference type="SUPFAM" id="SSF56801">
    <property type="entry name" value="Acetyl-CoA synthetase-like"/>
    <property type="match status" value="1"/>
</dbReference>
<dbReference type="Pfam" id="PF00501">
    <property type="entry name" value="AMP-binding"/>
    <property type="match status" value="1"/>
</dbReference>
<feature type="non-terminal residue" evidence="4">
    <location>
        <position position="145"/>
    </location>
</feature>
<dbReference type="PANTHER" id="PTHR43201:SF5">
    <property type="entry name" value="MEDIUM-CHAIN ACYL-COA LIGASE ACSF2, MITOCHONDRIAL"/>
    <property type="match status" value="1"/>
</dbReference>
<comment type="caution">
    <text evidence="4">The sequence shown here is derived from an EMBL/GenBank/DDBJ whole genome shotgun (WGS) entry which is preliminary data.</text>
</comment>
<keyword evidence="2" id="KW-0436">Ligase</keyword>
<dbReference type="Gene3D" id="3.40.50.980">
    <property type="match status" value="1"/>
</dbReference>
<dbReference type="PANTHER" id="PTHR43201">
    <property type="entry name" value="ACYL-COA SYNTHETASE"/>
    <property type="match status" value="1"/>
</dbReference>
<name>T1C0X7_9ZZZZ</name>
<proteinExistence type="inferred from homology"/>
<dbReference type="EMBL" id="AUZY01001574">
    <property type="protein sequence ID" value="EQD74508.1"/>
    <property type="molecule type" value="Genomic_DNA"/>
</dbReference>
<accession>T1C0X7</accession>
<comment type="similarity">
    <text evidence="1">Belongs to the ATP-dependent AMP-binding enzyme family.</text>
</comment>
<sequence length="145" mass="16044">MFSISMIMKEGSLVILRKLDVEEFFDQMKRYRPTIFSGVPTVYKMLTDSFSPGNREILNSISIGICGAAPMPVKWFQDFENAYGIKIVEGYGMTDGTVASTLNPRYGTRKTGSIGIPFPGQDVRIFFDADEALPPGEIGEIESKG</sequence>
<dbReference type="Gene3D" id="2.30.38.10">
    <property type="entry name" value="Luciferase, Domain 3"/>
    <property type="match status" value="1"/>
</dbReference>
<dbReference type="GO" id="GO:0031956">
    <property type="term" value="F:medium-chain fatty acid-CoA ligase activity"/>
    <property type="evidence" value="ECO:0007669"/>
    <property type="project" value="TreeGrafter"/>
</dbReference>
<evidence type="ECO:0000256" key="1">
    <source>
        <dbReference type="ARBA" id="ARBA00006432"/>
    </source>
</evidence>
<dbReference type="AlphaFoldDB" id="T1C0X7"/>
<gene>
    <name evidence="4" type="ORF">B1B_02631</name>
</gene>
<reference evidence="4" key="2">
    <citation type="journal article" date="2014" name="ISME J.">
        <title>Microbial stratification in low pH oxic and suboxic macroscopic growths along an acid mine drainage.</title>
        <authorList>
            <person name="Mendez-Garcia C."/>
            <person name="Mesa V."/>
            <person name="Sprenger R.R."/>
            <person name="Richter M."/>
            <person name="Diez M.S."/>
            <person name="Solano J."/>
            <person name="Bargiela R."/>
            <person name="Golyshina O.V."/>
            <person name="Manteca A."/>
            <person name="Ramos J.L."/>
            <person name="Gallego J.R."/>
            <person name="Llorente I."/>
            <person name="Martins Dos Santos V.A."/>
            <person name="Jensen O.N."/>
            <person name="Pelaez A.I."/>
            <person name="Sanchez J."/>
            <person name="Ferrer M."/>
        </authorList>
    </citation>
    <scope>NUCLEOTIDE SEQUENCE</scope>
</reference>
<feature type="domain" description="AMP-dependent synthetase/ligase" evidence="3">
    <location>
        <begin position="4"/>
        <end position="145"/>
    </location>
</feature>
<dbReference type="InterPro" id="IPR000873">
    <property type="entry name" value="AMP-dep_synth/lig_dom"/>
</dbReference>
<reference evidence="4" key="1">
    <citation type="submission" date="2013-08" db="EMBL/GenBank/DDBJ databases">
        <authorList>
            <person name="Mendez C."/>
            <person name="Richter M."/>
            <person name="Ferrer M."/>
            <person name="Sanchez J."/>
        </authorList>
    </citation>
    <scope>NUCLEOTIDE SEQUENCE</scope>
</reference>